<reference evidence="2" key="2">
    <citation type="submission" date="2023-04" db="EMBL/GenBank/DDBJ databases">
        <authorList>
            <person name="Bruccoleri R.E."/>
            <person name="Oakeley E.J."/>
            <person name="Faust A.-M."/>
            <person name="Dessus-Babus S."/>
            <person name="Altorfer M."/>
            <person name="Burckhardt D."/>
            <person name="Oertli M."/>
            <person name="Naumann U."/>
            <person name="Petersen F."/>
            <person name="Wong J."/>
        </authorList>
    </citation>
    <scope>NUCLEOTIDE SEQUENCE</scope>
    <source>
        <strain evidence="2">GSM-AAB239-AS_SAM_17_03QT</strain>
        <tissue evidence="2">Leaf</tissue>
    </source>
</reference>
<organism evidence="2 3">
    <name type="scientific">Iris pallida</name>
    <name type="common">Sweet iris</name>
    <dbReference type="NCBI Taxonomy" id="29817"/>
    <lineage>
        <taxon>Eukaryota</taxon>
        <taxon>Viridiplantae</taxon>
        <taxon>Streptophyta</taxon>
        <taxon>Embryophyta</taxon>
        <taxon>Tracheophyta</taxon>
        <taxon>Spermatophyta</taxon>
        <taxon>Magnoliopsida</taxon>
        <taxon>Liliopsida</taxon>
        <taxon>Asparagales</taxon>
        <taxon>Iridaceae</taxon>
        <taxon>Iridoideae</taxon>
        <taxon>Irideae</taxon>
        <taxon>Iris</taxon>
    </lineage>
</organism>
<evidence type="ECO:0000313" key="1">
    <source>
        <dbReference type="EMBL" id="KAJ6806043.1"/>
    </source>
</evidence>
<evidence type="ECO:0000313" key="3">
    <source>
        <dbReference type="Proteomes" id="UP001140949"/>
    </source>
</evidence>
<evidence type="ECO:0000313" key="2">
    <source>
        <dbReference type="EMBL" id="KAJ6833508.1"/>
    </source>
</evidence>
<dbReference type="AlphaFoldDB" id="A0AAX6GYW8"/>
<protein>
    <submittedName>
        <fullName evidence="2">BTB/POZ domain-containing protein NPY2-like</fullName>
    </submittedName>
</protein>
<dbReference type="Proteomes" id="UP001140949">
    <property type="component" value="Unassembled WGS sequence"/>
</dbReference>
<keyword evidence="3" id="KW-1185">Reference proteome</keyword>
<dbReference type="EMBL" id="JANAVB010014978">
    <property type="protein sequence ID" value="KAJ6833508.1"/>
    <property type="molecule type" value="Genomic_DNA"/>
</dbReference>
<name>A0AAX6GYW8_IRIPA</name>
<reference evidence="2" key="1">
    <citation type="journal article" date="2023" name="GigaByte">
        <title>Genome assembly of the bearded iris, Iris pallida Lam.</title>
        <authorList>
            <person name="Bruccoleri R.E."/>
            <person name="Oakeley E.J."/>
            <person name="Faust A.M.E."/>
            <person name="Altorfer M."/>
            <person name="Dessus-Babus S."/>
            <person name="Burckhardt D."/>
            <person name="Oertli M."/>
            <person name="Naumann U."/>
            <person name="Petersen F."/>
            <person name="Wong J."/>
        </authorList>
    </citation>
    <scope>NUCLEOTIDE SEQUENCE</scope>
    <source>
        <strain evidence="2">GSM-AAB239-AS_SAM_17_03QT</strain>
    </source>
</reference>
<comment type="caution">
    <text evidence="2">The sequence shown here is derived from an EMBL/GenBank/DDBJ whole genome shotgun (WGS) entry which is preliminary data.</text>
</comment>
<sequence length="43" mass="5120">MSKSSRLQKLVTTADDETHYQFYIFDILVMWMPSRYAQNCVMA</sequence>
<accession>A0AAX6GYW8</accession>
<proteinExistence type="predicted"/>
<gene>
    <name evidence="1" type="ORF">M6B38_177240</name>
    <name evidence="2" type="ORF">M6B38_339575</name>
</gene>
<dbReference type="EMBL" id="JANAVB010035018">
    <property type="protein sequence ID" value="KAJ6806043.1"/>
    <property type="molecule type" value="Genomic_DNA"/>
</dbReference>